<reference evidence="2" key="1">
    <citation type="submission" date="2018-06" db="EMBL/GenBank/DDBJ databases">
        <authorList>
            <person name="Feng T."/>
            <person name="Jeon C.O."/>
        </authorList>
    </citation>
    <scope>NUCLEOTIDE SEQUENCE [LARGE SCALE GENOMIC DNA]</scope>
    <source>
        <strain evidence="2">S23</strain>
    </source>
</reference>
<protein>
    <submittedName>
        <fullName evidence="1">Uncharacterized protein</fullName>
    </submittedName>
</protein>
<dbReference type="EMBL" id="QKWJ01000019">
    <property type="protein sequence ID" value="RDK09141.1"/>
    <property type="molecule type" value="Genomic_DNA"/>
</dbReference>
<evidence type="ECO:0000313" key="1">
    <source>
        <dbReference type="EMBL" id="RDK09141.1"/>
    </source>
</evidence>
<dbReference type="AlphaFoldDB" id="A0A370NU83"/>
<comment type="caution">
    <text evidence="1">The sequence shown here is derived from an EMBL/GenBank/DDBJ whole genome shotgun (WGS) entry which is preliminary data.</text>
</comment>
<proteinExistence type="predicted"/>
<dbReference type="RefSeq" id="WP_115212704.1">
    <property type="nucleotide sequence ID" value="NZ_QKWJ01000019.1"/>
</dbReference>
<keyword evidence="2" id="KW-1185">Reference proteome</keyword>
<dbReference type="Proteomes" id="UP000255165">
    <property type="component" value="Unassembled WGS sequence"/>
</dbReference>
<name>A0A370NU83_9BURK</name>
<gene>
    <name evidence="1" type="ORF">DN412_17010</name>
</gene>
<organism evidence="1 2">
    <name type="scientific">Cupriavidus lacunae</name>
    <dbReference type="NCBI Taxonomy" id="2666307"/>
    <lineage>
        <taxon>Bacteria</taxon>
        <taxon>Pseudomonadati</taxon>
        <taxon>Pseudomonadota</taxon>
        <taxon>Betaproteobacteria</taxon>
        <taxon>Burkholderiales</taxon>
        <taxon>Burkholderiaceae</taxon>
        <taxon>Cupriavidus</taxon>
    </lineage>
</organism>
<sequence>MNFEPIALHGALVSMARLMSPEEVRAATANHPGLANPLSGWCLCGDASAQLVDAIVRHGGDVAIRLSGCVGSSGGHYAVVTHQLGESQHRFLLPLYEPSIESYLRSLESEPVRVMLGRQGEDDSVVLQNRLPWRSIVPLVEMCQAPRCASVATTFNEMRTAMYAASRVDTIPSVLANVTVNDVSLSLVVPVEYCLAGIPHDGCDDGERR</sequence>
<evidence type="ECO:0000313" key="2">
    <source>
        <dbReference type="Proteomes" id="UP000255165"/>
    </source>
</evidence>
<accession>A0A370NU83</accession>